<feature type="region of interest" description="Disordered" evidence="1">
    <location>
        <begin position="1"/>
        <end position="20"/>
    </location>
</feature>
<dbReference type="EMBL" id="CAJVQA010001684">
    <property type="protein sequence ID" value="CAG8522281.1"/>
    <property type="molecule type" value="Genomic_DNA"/>
</dbReference>
<dbReference type="AlphaFoldDB" id="A0A9N9FBG1"/>
<organism evidence="2 3">
    <name type="scientific">Cetraspora pellucida</name>
    <dbReference type="NCBI Taxonomy" id="1433469"/>
    <lineage>
        <taxon>Eukaryota</taxon>
        <taxon>Fungi</taxon>
        <taxon>Fungi incertae sedis</taxon>
        <taxon>Mucoromycota</taxon>
        <taxon>Glomeromycotina</taxon>
        <taxon>Glomeromycetes</taxon>
        <taxon>Diversisporales</taxon>
        <taxon>Gigasporaceae</taxon>
        <taxon>Cetraspora</taxon>
    </lineage>
</organism>
<name>A0A9N9FBG1_9GLOM</name>
<keyword evidence="3" id="KW-1185">Reference proteome</keyword>
<evidence type="ECO:0000256" key="1">
    <source>
        <dbReference type="SAM" id="MobiDB-lite"/>
    </source>
</evidence>
<protein>
    <submittedName>
        <fullName evidence="2">9721_t:CDS:1</fullName>
    </submittedName>
</protein>
<proteinExistence type="predicted"/>
<accession>A0A9N9FBG1</accession>
<sequence length="63" mass="7200">MAWSYNDYPDNISQPSITSTDSSQYDQVHVSIGKGYWSIIFAILLQKEFVFLLNQSALALRID</sequence>
<dbReference type="Proteomes" id="UP000789759">
    <property type="component" value="Unassembled WGS sequence"/>
</dbReference>
<comment type="caution">
    <text evidence="2">The sequence shown here is derived from an EMBL/GenBank/DDBJ whole genome shotgun (WGS) entry which is preliminary data.</text>
</comment>
<reference evidence="2" key="1">
    <citation type="submission" date="2021-06" db="EMBL/GenBank/DDBJ databases">
        <authorList>
            <person name="Kallberg Y."/>
            <person name="Tangrot J."/>
            <person name="Rosling A."/>
        </authorList>
    </citation>
    <scope>NUCLEOTIDE SEQUENCE</scope>
    <source>
        <strain evidence="2">FL966</strain>
    </source>
</reference>
<evidence type="ECO:0000313" key="3">
    <source>
        <dbReference type="Proteomes" id="UP000789759"/>
    </source>
</evidence>
<feature type="compositionally biased region" description="Polar residues" evidence="1">
    <location>
        <begin position="11"/>
        <end position="20"/>
    </location>
</feature>
<evidence type="ECO:0000313" key="2">
    <source>
        <dbReference type="EMBL" id="CAG8522281.1"/>
    </source>
</evidence>
<gene>
    <name evidence="2" type="ORF">CPELLU_LOCUS3444</name>
</gene>